<evidence type="ECO:0000256" key="5">
    <source>
        <dbReference type="ARBA" id="ARBA00022691"/>
    </source>
</evidence>
<dbReference type="EMBL" id="BAAAMY010000007">
    <property type="protein sequence ID" value="GAA1927489.1"/>
    <property type="molecule type" value="Genomic_DNA"/>
</dbReference>
<comment type="similarity">
    <text evidence="7">Belongs to the class I-like SAM-binding methyltransferase superfamily. TrmB family.</text>
</comment>
<name>A0ABP5B219_9ACTN</name>
<reference evidence="10" key="1">
    <citation type="journal article" date="2019" name="Int. J. Syst. Evol. Microbiol.">
        <title>The Global Catalogue of Microorganisms (GCM) 10K type strain sequencing project: providing services to taxonomists for standard genome sequencing and annotation.</title>
        <authorList>
            <consortium name="The Broad Institute Genomics Platform"/>
            <consortium name="The Broad Institute Genome Sequencing Center for Infectious Disease"/>
            <person name="Wu L."/>
            <person name="Ma J."/>
        </authorList>
    </citation>
    <scope>NUCLEOTIDE SEQUENCE [LARGE SCALE GENOMIC DNA]</scope>
    <source>
        <strain evidence="10">JCM 14046</strain>
    </source>
</reference>
<comment type="caution">
    <text evidence="7">Lacks conserved residue(s) required for the propagation of feature annotation.</text>
</comment>
<protein>
    <recommendedName>
        <fullName evidence="7">tRNA (guanine-N(7)-)-methyltransferase</fullName>
        <ecNumber evidence="7">2.1.1.33</ecNumber>
    </recommendedName>
    <alternativeName>
        <fullName evidence="7">tRNA (guanine(46)-N(7))-methyltransferase</fullName>
    </alternativeName>
    <alternativeName>
        <fullName evidence="7">tRNA(m7G46)-methyltransferase</fullName>
    </alternativeName>
</protein>
<dbReference type="EC" id="2.1.1.33" evidence="7"/>
<keyword evidence="3 7" id="KW-0489">Methyltransferase</keyword>
<feature type="binding site" evidence="7">
    <location>
        <position position="126"/>
    </location>
    <ligand>
        <name>S-adenosyl-L-methionine</name>
        <dbReference type="ChEBI" id="CHEBI:59789"/>
    </ligand>
</feature>
<sequence>MLSAEEPTITTPPGDTTRPAETTGPPPGATSPARPHRKLTDDGRRVREVLSYSRRGARFTERQQRAWDAHAGAWVVPTDAVDDGAFRAADWFGREAPLVVEIGSGVGEGTVALAAARPDVDVLALEVWRPGVASTLDALAEAGVENVRLCAVDAAWFLSERVAPGGLAELWTFFPDPWPKTRHHKRRLVAPAFAAVVASRLAPGAAWRLATDWGDYAEQMRSVLDAEPGLTGGVVERWSARPVTRFERKGLAEGRDPVDLCYRRPG</sequence>
<organism evidence="9 10">
    <name type="scientific">Nocardioides lentus</name>
    <dbReference type="NCBI Taxonomy" id="338077"/>
    <lineage>
        <taxon>Bacteria</taxon>
        <taxon>Bacillati</taxon>
        <taxon>Actinomycetota</taxon>
        <taxon>Actinomycetes</taxon>
        <taxon>Propionibacteriales</taxon>
        <taxon>Nocardioidaceae</taxon>
        <taxon>Nocardioides</taxon>
    </lineage>
</organism>
<accession>A0ABP5B219</accession>
<evidence type="ECO:0000256" key="6">
    <source>
        <dbReference type="ARBA" id="ARBA00022694"/>
    </source>
</evidence>
<dbReference type="PANTHER" id="PTHR23417:SF14">
    <property type="entry name" value="PENTACOTRIPEPTIDE-REPEAT REGION OF PRORP DOMAIN-CONTAINING PROTEIN"/>
    <property type="match status" value="1"/>
</dbReference>
<feature type="binding site" evidence="7">
    <location>
        <position position="101"/>
    </location>
    <ligand>
        <name>S-adenosyl-L-methionine</name>
        <dbReference type="ChEBI" id="CHEBI:59789"/>
    </ligand>
</feature>
<dbReference type="NCBIfam" id="TIGR00091">
    <property type="entry name" value="tRNA (guanosine(46)-N7)-methyltransferase TrmB"/>
    <property type="match status" value="1"/>
</dbReference>
<dbReference type="HAMAP" id="MF_01057">
    <property type="entry name" value="tRNA_methyltr_TrmB"/>
    <property type="match status" value="1"/>
</dbReference>
<keyword evidence="4 7" id="KW-0808">Transferase</keyword>
<dbReference type="RefSeq" id="WP_344008575.1">
    <property type="nucleotide sequence ID" value="NZ_BAAAMY010000007.1"/>
</dbReference>
<keyword evidence="10" id="KW-1185">Reference proteome</keyword>
<evidence type="ECO:0000313" key="9">
    <source>
        <dbReference type="EMBL" id="GAA1927489.1"/>
    </source>
</evidence>
<feature type="binding site" evidence="7">
    <location>
        <position position="180"/>
    </location>
    <ligand>
        <name>substrate</name>
    </ligand>
</feature>
<proteinExistence type="inferred from homology"/>
<evidence type="ECO:0000256" key="4">
    <source>
        <dbReference type="ARBA" id="ARBA00022679"/>
    </source>
</evidence>
<evidence type="ECO:0000256" key="1">
    <source>
        <dbReference type="ARBA" id="ARBA00000142"/>
    </source>
</evidence>
<gene>
    <name evidence="7 9" type="primary">trmB</name>
    <name evidence="9" type="ORF">GCM10009737_31710</name>
</gene>
<comment type="pathway">
    <text evidence="7">tRNA modification; N(7)-methylguanine-tRNA biosynthesis.</text>
</comment>
<dbReference type="Gene3D" id="3.40.50.150">
    <property type="entry name" value="Vaccinia Virus protein VP39"/>
    <property type="match status" value="1"/>
</dbReference>
<evidence type="ECO:0000256" key="2">
    <source>
        <dbReference type="ARBA" id="ARBA00003015"/>
    </source>
</evidence>
<evidence type="ECO:0000256" key="7">
    <source>
        <dbReference type="HAMAP-Rule" id="MF_01057"/>
    </source>
</evidence>
<dbReference type="Pfam" id="PF02390">
    <property type="entry name" value="Methyltransf_4"/>
    <property type="match status" value="1"/>
</dbReference>
<keyword evidence="6 7" id="KW-0819">tRNA processing</keyword>
<dbReference type="PROSITE" id="PS51625">
    <property type="entry name" value="SAM_MT_TRMB"/>
    <property type="match status" value="1"/>
</dbReference>
<dbReference type="InterPro" id="IPR029063">
    <property type="entry name" value="SAM-dependent_MTases_sf"/>
</dbReference>
<dbReference type="SUPFAM" id="SSF53335">
    <property type="entry name" value="S-adenosyl-L-methionine-dependent methyltransferases"/>
    <property type="match status" value="1"/>
</dbReference>
<dbReference type="InterPro" id="IPR003358">
    <property type="entry name" value="tRNA_(Gua-N-7)_MeTrfase_Trmb"/>
</dbReference>
<feature type="binding site" evidence="7">
    <location>
        <begin position="244"/>
        <end position="247"/>
    </location>
    <ligand>
        <name>substrate</name>
    </ligand>
</feature>
<comment type="catalytic activity">
    <reaction evidence="1 7">
        <text>guanosine(46) in tRNA + S-adenosyl-L-methionine = N(7)-methylguanosine(46) in tRNA + S-adenosyl-L-homocysteine</text>
        <dbReference type="Rhea" id="RHEA:42708"/>
        <dbReference type="Rhea" id="RHEA-COMP:10188"/>
        <dbReference type="Rhea" id="RHEA-COMP:10189"/>
        <dbReference type="ChEBI" id="CHEBI:57856"/>
        <dbReference type="ChEBI" id="CHEBI:59789"/>
        <dbReference type="ChEBI" id="CHEBI:74269"/>
        <dbReference type="ChEBI" id="CHEBI:74480"/>
        <dbReference type="EC" id="2.1.1.33"/>
    </reaction>
</comment>
<keyword evidence="5 7" id="KW-0949">S-adenosyl-L-methionine</keyword>
<feature type="binding site" evidence="7">
    <location>
        <position position="212"/>
    </location>
    <ligand>
        <name>substrate</name>
    </ligand>
</feature>
<comment type="function">
    <text evidence="2 7">Catalyzes the formation of N(7)-methylguanine at position 46 (m7G46) in tRNA.</text>
</comment>
<feature type="region of interest" description="Disordered" evidence="8">
    <location>
        <begin position="1"/>
        <end position="43"/>
    </location>
</feature>
<evidence type="ECO:0000256" key="3">
    <source>
        <dbReference type="ARBA" id="ARBA00022603"/>
    </source>
</evidence>
<dbReference type="PANTHER" id="PTHR23417">
    <property type="entry name" value="3-DEOXY-D-MANNO-OCTULOSONIC-ACID TRANSFERASE/TRNA GUANINE-N 7 - -METHYLTRANSFERASE"/>
    <property type="match status" value="1"/>
</dbReference>
<evidence type="ECO:0000313" key="10">
    <source>
        <dbReference type="Proteomes" id="UP001501612"/>
    </source>
</evidence>
<feature type="binding site" evidence="7">
    <location>
        <position position="176"/>
    </location>
    <ligand>
        <name>S-adenosyl-L-methionine</name>
        <dbReference type="ChEBI" id="CHEBI:59789"/>
    </ligand>
</feature>
<evidence type="ECO:0000256" key="8">
    <source>
        <dbReference type="SAM" id="MobiDB-lite"/>
    </source>
</evidence>
<dbReference type="Proteomes" id="UP001501612">
    <property type="component" value="Unassembled WGS sequence"/>
</dbReference>
<comment type="caution">
    <text evidence="9">The sequence shown here is derived from an EMBL/GenBank/DDBJ whole genome shotgun (WGS) entry which is preliminary data.</text>
</comment>
<feature type="binding site" evidence="7">
    <location>
        <position position="153"/>
    </location>
    <ligand>
        <name>S-adenosyl-L-methionine</name>
        <dbReference type="ChEBI" id="CHEBI:59789"/>
    </ligand>
</feature>
<dbReference type="InterPro" id="IPR055361">
    <property type="entry name" value="tRNA_methyltr_TrmB_bact"/>
</dbReference>